<keyword evidence="1" id="KW-0472">Membrane</keyword>
<reference evidence="2" key="1">
    <citation type="journal article" date="2019" name="bioRxiv">
        <title>The Genome of the Zebra Mussel, Dreissena polymorpha: A Resource for Invasive Species Research.</title>
        <authorList>
            <person name="McCartney M.A."/>
            <person name="Auch B."/>
            <person name="Kono T."/>
            <person name="Mallez S."/>
            <person name="Zhang Y."/>
            <person name="Obille A."/>
            <person name="Becker A."/>
            <person name="Abrahante J.E."/>
            <person name="Garbe J."/>
            <person name="Badalamenti J.P."/>
            <person name="Herman A."/>
            <person name="Mangelson H."/>
            <person name="Liachko I."/>
            <person name="Sullivan S."/>
            <person name="Sone E.D."/>
            <person name="Koren S."/>
            <person name="Silverstein K.A.T."/>
            <person name="Beckman K.B."/>
            <person name="Gohl D.M."/>
        </authorList>
    </citation>
    <scope>NUCLEOTIDE SEQUENCE</scope>
    <source>
        <strain evidence="2">Duluth1</strain>
        <tissue evidence="2">Whole animal</tissue>
    </source>
</reference>
<feature type="transmembrane region" description="Helical" evidence="1">
    <location>
        <begin position="101"/>
        <end position="123"/>
    </location>
</feature>
<accession>A0A9D4FXE5</accession>
<dbReference type="AlphaFoldDB" id="A0A9D4FXE5"/>
<gene>
    <name evidence="2" type="ORF">DPMN_135097</name>
</gene>
<organism evidence="2 3">
    <name type="scientific">Dreissena polymorpha</name>
    <name type="common">Zebra mussel</name>
    <name type="synonym">Mytilus polymorpha</name>
    <dbReference type="NCBI Taxonomy" id="45954"/>
    <lineage>
        <taxon>Eukaryota</taxon>
        <taxon>Metazoa</taxon>
        <taxon>Spiralia</taxon>
        <taxon>Lophotrochozoa</taxon>
        <taxon>Mollusca</taxon>
        <taxon>Bivalvia</taxon>
        <taxon>Autobranchia</taxon>
        <taxon>Heteroconchia</taxon>
        <taxon>Euheterodonta</taxon>
        <taxon>Imparidentia</taxon>
        <taxon>Neoheterodontei</taxon>
        <taxon>Myida</taxon>
        <taxon>Dreissenoidea</taxon>
        <taxon>Dreissenidae</taxon>
        <taxon>Dreissena</taxon>
    </lineage>
</organism>
<dbReference type="EMBL" id="JAIWYP010000006">
    <property type="protein sequence ID" value="KAH3806770.1"/>
    <property type="molecule type" value="Genomic_DNA"/>
</dbReference>
<evidence type="ECO:0000256" key="1">
    <source>
        <dbReference type="SAM" id="Phobius"/>
    </source>
</evidence>
<evidence type="ECO:0000313" key="2">
    <source>
        <dbReference type="EMBL" id="KAH3806770.1"/>
    </source>
</evidence>
<feature type="transmembrane region" description="Helical" evidence="1">
    <location>
        <begin position="153"/>
        <end position="177"/>
    </location>
</feature>
<evidence type="ECO:0000313" key="3">
    <source>
        <dbReference type="Proteomes" id="UP000828390"/>
    </source>
</evidence>
<keyword evidence="1" id="KW-1133">Transmembrane helix</keyword>
<protein>
    <submittedName>
        <fullName evidence="2">Uncharacterized protein</fullName>
    </submittedName>
</protein>
<proteinExistence type="predicted"/>
<keyword evidence="3" id="KW-1185">Reference proteome</keyword>
<keyword evidence="1" id="KW-0812">Transmembrane</keyword>
<name>A0A9D4FXE5_DREPO</name>
<dbReference type="Proteomes" id="UP000828390">
    <property type="component" value="Unassembled WGS sequence"/>
</dbReference>
<reference evidence="2" key="2">
    <citation type="submission" date="2020-11" db="EMBL/GenBank/DDBJ databases">
        <authorList>
            <person name="McCartney M.A."/>
            <person name="Auch B."/>
            <person name="Kono T."/>
            <person name="Mallez S."/>
            <person name="Becker A."/>
            <person name="Gohl D.M."/>
            <person name="Silverstein K.A.T."/>
            <person name="Koren S."/>
            <person name="Bechman K.B."/>
            <person name="Herman A."/>
            <person name="Abrahante J.E."/>
            <person name="Garbe J."/>
        </authorList>
    </citation>
    <scope>NUCLEOTIDE SEQUENCE</scope>
    <source>
        <strain evidence="2">Duluth1</strain>
        <tissue evidence="2">Whole animal</tissue>
    </source>
</reference>
<sequence length="183" mass="20257">MKDLLPVIEDGNGGVNPVQTVYKEWNVILDARRSVDPAVKLSAIGSLPSEWSWTCFTAPAASLTDEMVADHVPKGNIAAIMSAVEEAGCTNKIPTPGKHKLFISLIFSYGGFYAISKGVFIYFNSLLNNDIAMYIYIQNFFNRYFSSIGHCRLGYYFLVPGVLLSIRTCTPGTVNILKRTLEF</sequence>
<comment type="caution">
    <text evidence="2">The sequence shown here is derived from an EMBL/GenBank/DDBJ whole genome shotgun (WGS) entry which is preliminary data.</text>
</comment>